<organism evidence="1 2">
    <name type="scientific">Gracilibacillus pellucidus</name>
    <dbReference type="NCBI Taxonomy" id="3095368"/>
    <lineage>
        <taxon>Bacteria</taxon>
        <taxon>Bacillati</taxon>
        <taxon>Bacillota</taxon>
        <taxon>Bacilli</taxon>
        <taxon>Bacillales</taxon>
        <taxon>Bacillaceae</taxon>
        <taxon>Gracilibacillus</taxon>
    </lineage>
</organism>
<keyword evidence="1" id="KW-0378">Hydrolase</keyword>
<dbReference type="Proteomes" id="UP001277972">
    <property type="component" value="Unassembled WGS sequence"/>
</dbReference>
<keyword evidence="2" id="KW-1185">Reference proteome</keyword>
<accession>A0ACC6M390</accession>
<evidence type="ECO:0000313" key="1">
    <source>
        <dbReference type="EMBL" id="MDX8045207.1"/>
    </source>
</evidence>
<proteinExistence type="predicted"/>
<protein>
    <submittedName>
        <fullName evidence="1">Fumarylacetoacetate hydrolase family protein</fullName>
    </submittedName>
</protein>
<name>A0ACC6M390_9BACI</name>
<comment type="caution">
    <text evidence="1">The sequence shown here is derived from an EMBL/GenBank/DDBJ whole genome shotgun (WGS) entry which is preliminary data.</text>
</comment>
<evidence type="ECO:0000313" key="2">
    <source>
        <dbReference type="Proteomes" id="UP001277972"/>
    </source>
</evidence>
<sequence>MKLVHYQLKHPYTHGRIGVVEKDTVIDLHATQQELLKQQKLPSDSVIIPADPRLFFQRAKVHIKEAEALMVQMKNHTTSHVFKRDEVILETPSANPSKIICVGTNYADHVKEMGSELPEHPVLFAKFHNALIGPEDAIYKASATEKLDYEVELAVVIGETATKVSEEAALDYVAGYAIGNDISARDLQKRTSQWLQGKSLDHTTPVGPWLVTTSELPDPSNLSIKSYVNGELRQSSNTEHLIFDIPHLISFISNLMTLEPGDIILTGTPDGVGFALNPSQFLNDGDSVTLEIEQIGTLTNRVVSS</sequence>
<reference evidence="1" key="1">
    <citation type="submission" date="2023-11" db="EMBL/GenBank/DDBJ databases">
        <title>Gracilibacillus pellucida a moderately halophilic bacterium isolated from saline soil in Xinjiang province.</title>
        <authorList>
            <person name="Zhang Z."/>
            <person name="Tan F."/>
            <person name="Wang Y."/>
            <person name="Xia M."/>
        </authorList>
    </citation>
    <scope>NUCLEOTIDE SEQUENCE</scope>
    <source>
        <strain evidence="1">S3-1-1</strain>
    </source>
</reference>
<gene>
    <name evidence="1" type="ORF">SH601_04325</name>
</gene>
<dbReference type="EMBL" id="JAWZSR010000002">
    <property type="protein sequence ID" value="MDX8045207.1"/>
    <property type="molecule type" value="Genomic_DNA"/>
</dbReference>